<evidence type="ECO:0000313" key="2">
    <source>
        <dbReference type="Proteomes" id="UP001454036"/>
    </source>
</evidence>
<comment type="caution">
    <text evidence="1">The sequence shown here is derived from an EMBL/GenBank/DDBJ whole genome shotgun (WGS) entry which is preliminary data.</text>
</comment>
<evidence type="ECO:0000313" key="1">
    <source>
        <dbReference type="EMBL" id="GAA0162578.1"/>
    </source>
</evidence>
<proteinExistence type="predicted"/>
<reference evidence="1 2" key="1">
    <citation type="submission" date="2024-01" db="EMBL/GenBank/DDBJ databases">
        <title>The complete chloroplast genome sequence of Lithospermum erythrorhizon: insights into the phylogenetic relationship among Boraginaceae species and the maternal lineages of purple gromwells.</title>
        <authorList>
            <person name="Okada T."/>
            <person name="Watanabe K."/>
        </authorList>
    </citation>
    <scope>NUCLEOTIDE SEQUENCE [LARGE SCALE GENOMIC DNA]</scope>
</reference>
<dbReference type="Proteomes" id="UP001454036">
    <property type="component" value="Unassembled WGS sequence"/>
</dbReference>
<dbReference type="EMBL" id="BAABME010004498">
    <property type="protein sequence ID" value="GAA0162578.1"/>
    <property type="molecule type" value="Genomic_DNA"/>
</dbReference>
<gene>
    <name evidence="1" type="ORF">LIER_18640</name>
</gene>
<sequence>MTTPPVTPRHAPLSEISRDCMDAWVALCHSLRGKTFGGAEGMLSGQGRRTAYRSCFWYWLARMKTAFEDFFSWVDLLADWDHGRLEAFSLELIESEQLLRRYREAPPSYATFCVVASRHHLQGSIVHTLQERQHLMSNEIHHLEEAIHQAGCLRDS</sequence>
<keyword evidence="2" id="KW-1185">Reference proteome</keyword>
<name>A0AAV3QFZ8_LITER</name>
<accession>A0AAV3QFZ8</accession>
<protein>
    <submittedName>
        <fullName evidence="1">Uncharacterized protein</fullName>
    </submittedName>
</protein>
<dbReference type="AlphaFoldDB" id="A0AAV3QFZ8"/>
<organism evidence="1 2">
    <name type="scientific">Lithospermum erythrorhizon</name>
    <name type="common">Purple gromwell</name>
    <name type="synonym">Lithospermum officinale var. erythrorhizon</name>
    <dbReference type="NCBI Taxonomy" id="34254"/>
    <lineage>
        <taxon>Eukaryota</taxon>
        <taxon>Viridiplantae</taxon>
        <taxon>Streptophyta</taxon>
        <taxon>Embryophyta</taxon>
        <taxon>Tracheophyta</taxon>
        <taxon>Spermatophyta</taxon>
        <taxon>Magnoliopsida</taxon>
        <taxon>eudicotyledons</taxon>
        <taxon>Gunneridae</taxon>
        <taxon>Pentapetalae</taxon>
        <taxon>asterids</taxon>
        <taxon>lamiids</taxon>
        <taxon>Boraginales</taxon>
        <taxon>Boraginaceae</taxon>
        <taxon>Boraginoideae</taxon>
        <taxon>Lithospermeae</taxon>
        <taxon>Lithospermum</taxon>
    </lineage>
</organism>